<sequence>MIFTFLLFIHSHLFTTTYETLLPYFWKTYEQSFITGVHQVHTSHPQIPQNPSPNELGMD</sequence>
<keyword evidence="3" id="KW-1185">Reference proteome</keyword>
<dbReference type="EMBL" id="PDCK01000040">
    <property type="protein sequence ID" value="PRQ49364.1"/>
    <property type="molecule type" value="Genomic_DNA"/>
</dbReference>
<dbReference type="AlphaFoldDB" id="A0A2P6RSF5"/>
<feature type="chain" id="PRO_5015105499" evidence="1">
    <location>
        <begin position="20"/>
        <end position="59"/>
    </location>
</feature>
<evidence type="ECO:0000256" key="1">
    <source>
        <dbReference type="SAM" id="SignalP"/>
    </source>
</evidence>
<accession>A0A2P6RSF5</accession>
<comment type="caution">
    <text evidence="2">The sequence shown here is derived from an EMBL/GenBank/DDBJ whole genome shotgun (WGS) entry which is preliminary data.</text>
</comment>
<name>A0A2P6RSF5_ROSCH</name>
<dbReference type="Gramene" id="PRQ49364">
    <property type="protein sequence ID" value="PRQ49364"/>
    <property type="gene ID" value="RchiOBHm_Chr2g0121081"/>
</dbReference>
<dbReference type="Proteomes" id="UP000238479">
    <property type="component" value="Chromosome 2"/>
</dbReference>
<evidence type="ECO:0000313" key="3">
    <source>
        <dbReference type="Proteomes" id="UP000238479"/>
    </source>
</evidence>
<evidence type="ECO:0000313" key="2">
    <source>
        <dbReference type="EMBL" id="PRQ49364.1"/>
    </source>
</evidence>
<keyword evidence="1" id="KW-0732">Signal</keyword>
<gene>
    <name evidence="2" type="ORF">RchiOBHm_Chr2g0121081</name>
</gene>
<reference evidence="2 3" key="1">
    <citation type="journal article" date="2018" name="Nat. Genet.">
        <title>The Rosa genome provides new insights in the design of modern roses.</title>
        <authorList>
            <person name="Bendahmane M."/>
        </authorList>
    </citation>
    <scope>NUCLEOTIDE SEQUENCE [LARGE SCALE GENOMIC DNA]</scope>
    <source>
        <strain evidence="3">cv. Old Blush</strain>
    </source>
</reference>
<organism evidence="2 3">
    <name type="scientific">Rosa chinensis</name>
    <name type="common">China rose</name>
    <dbReference type="NCBI Taxonomy" id="74649"/>
    <lineage>
        <taxon>Eukaryota</taxon>
        <taxon>Viridiplantae</taxon>
        <taxon>Streptophyta</taxon>
        <taxon>Embryophyta</taxon>
        <taxon>Tracheophyta</taxon>
        <taxon>Spermatophyta</taxon>
        <taxon>Magnoliopsida</taxon>
        <taxon>eudicotyledons</taxon>
        <taxon>Gunneridae</taxon>
        <taxon>Pentapetalae</taxon>
        <taxon>rosids</taxon>
        <taxon>fabids</taxon>
        <taxon>Rosales</taxon>
        <taxon>Rosaceae</taxon>
        <taxon>Rosoideae</taxon>
        <taxon>Rosoideae incertae sedis</taxon>
        <taxon>Rosa</taxon>
    </lineage>
</organism>
<proteinExistence type="predicted"/>
<feature type="signal peptide" evidence="1">
    <location>
        <begin position="1"/>
        <end position="19"/>
    </location>
</feature>
<protein>
    <submittedName>
        <fullName evidence="2">Uncharacterized protein</fullName>
    </submittedName>
</protein>